<keyword evidence="3" id="KW-1185">Reference proteome</keyword>
<evidence type="ECO:0000313" key="2">
    <source>
        <dbReference type="EMBL" id="MFC5749434.1"/>
    </source>
</evidence>
<evidence type="ECO:0000313" key="3">
    <source>
        <dbReference type="Proteomes" id="UP001596074"/>
    </source>
</evidence>
<dbReference type="RefSeq" id="WP_378285158.1">
    <property type="nucleotide sequence ID" value="NZ_JBHSON010000042.1"/>
</dbReference>
<reference evidence="3" key="1">
    <citation type="journal article" date="2019" name="Int. J. Syst. Evol. Microbiol.">
        <title>The Global Catalogue of Microorganisms (GCM) 10K type strain sequencing project: providing services to taxonomists for standard genome sequencing and annotation.</title>
        <authorList>
            <consortium name="The Broad Institute Genomics Platform"/>
            <consortium name="The Broad Institute Genome Sequencing Center for Infectious Disease"/>
            <person name="Wu L."/>
            <person name="Ma J."/>
        </authorList>
    </citation>
    <scope>NUCLEOTIDE SEQUENCE [LARGE SCALE GENOMIC DNA]</scope>
    <source>
        <strain evidence="3">KCTC 42087</strain>
    </source>
</reference>
<comment type="caution">
    <text evidence="2">The sequence shown here is derived from an EMBL/GenBank/DDBJ whole genome shotgun (WGS) entry which is preliminary data.</text>
</comment>
<evidence type="ECO:0008006" key="4">
    <source>
        <dbReference type="Google" id="ProtNLM"/>
    </source>
</evidence>
<organism evidence="2 3">
    <name type="scientific">Actinomadura rugatobispora</name>
    <dbReference type="NCBI Taxonomy" id="1994"/>
    <lineage>
        <taxon>Bacteria</taxon>
        <taxon>Bacillati</taxon>
        <taxon>Actinomycetota</taxon>
        <taxon>Actinomycetes</taxon>
        <taxon>Streptosporangiales</taxon>
        <taxon>Thermomonosporaceae</taxon>
        <taxon>Actinomadura</taxon>
    </lineage>
</organism>
<dbReference type="EMBL" id="JBHSON010000042">
    <property type="protein sequence ID" value="MFC5749434.1"/>
    <property type="molecule type" value="Genomic_DNA"/>
</dbReference>
<dbReference type="Proteomes" id="UP001596074">
    <property type="component" value="Unassembled WGS sequence"/>
</dbReference>
<feature type="region of interest" description="Disordered" evidence="1">
    <location>
        <begin position="101"/>
        <end position="126"/>
    </location>
</feature>
<proteinExistence type="predicted"/>
<sequence>MVSEESGEPAGHDMAESLIDDLIRDILNEAGQSTKSRARGGGDPMAALIETAIASSSNAPPRASVLERILLTQALASALADALAPALAEALAPEVMKALDHYGSDGNEEHRTAPATRTAKGRKKTT</sequence>
<name>A0ABW1A1T3_9ACTN</name>
<evidence type="ECO:0000256" key="1">
    <source>
        <dbReference type="SAM" id="MobiDB-lite"/>
    </source>
</evidence>
<feature type="compositionally biased region" description="Basic and acidic residues" evidence="1">
    <location>
        <begin position="101"/>
        <end position="112"/>
    </location>
</feature>
<gene>
    <name evidence="2" type="ORF">ACFPZN_27760</name>
</gene>
<protein>
    <recommendedName>
        <fullName evidence="4">DUF2267 domain-containing protein</fullName>
    </recommendedName>
</protein>
<accession>A0ABW1A1T3</accession>